<name>A0A0R1GTA9_9LACO</name>
<proteinExistence type="predicted"/>
<dbReference type="AlphaFoldDB" id="A0A0R1GTA9"/>
<feature type="transmembrane region" description="Helical" evidence="1">
    <location>
        <begin position="97"/>
        <end position="122"/>
    </location>
</feature>
<protein>
    <submittedName>
        <fullName evidence="2">ABC transporter permease</fullName>
    </submittedName>
</protein>
<feature type="transmembrane region" description="Helical" evidence="1">
    <location>
        <begin position="191"/>
        <end position="212"/>
    </location>
</feature>
<evidence type="ECO:0000313" key="3">
    <source>
        <dbReference type="Proteomes" id="UP000051176"/>
    </source>
</evidence>
<dbReference type="Proteomes" id="UP000051176">
    <property type="component" value="Unassembled WGS sequence"/>
</dbReference>
<keyword evidence="1" id="KW-1133">Transmembrane helix</keyword>
<feature type="transmembrane region" description="Helical" evidence="1">
    <location>
        <begin position="232"/>
        <end position="252"/>
    </location>
</feature>
<keyword evidence="3" id="KW-1185">Reference proteome</keyword>
<dbReference type="EMBL" id="AZCZ01000046">
    <property type="protein sequence ID" value="KRK34722.1"/>
    <property type="molecule type" value="Genomic_DNA"/>
</dbReference>
<gene>
    <name evidence="2" type="ORF">FD07_GL001726</name>
</gene>
<reference evidence="2 3" key="1">
    <citation type="journal article" date="2015" name="Genome Announc.">
        <title>Expanding the biotechnology potential of lactobacilli through comparative genomics of 213 strains and associated genera.</title>
        <authorList>
            <person name="Sun Z."/>
            <person name="Harris H.M."/>
            <person name="McCann A."/>
            <person name="Guo C."/>
            <person name="Argimon S."/>
            <person name="Zhang W."/>
            <person name="Yang X."/>
            <person name="Jeffery I.B."/>
            <person name="Cooney J.C."/>
            <person name="Kagawa T.F."/>
            <person name="Liu W."/>
            <person name="Song Y."/>
            <person name="Salvetti E."/>
            <person name="Wrobel A."/>
            <person name="Rasinkangas P."/>
            <person name="Parkhill J."/>
            <person name="Rea M.C."/>
            <person name="O'Sullivan O."/>
            <person name="Ritari J."/>
            <person name="Douillard F.P."/>
            <person name="Paul Ross R."/>
            <person name="Yang R."/>
            <person name="Briner A.E."/>
            <person name="Felis G.E."/>
            <person name="de Vos W.M."/>
            <person name="Barrangou R."/>
            <person name="Klaenhammer T.R."/>
            <person name="Caufield P.W."/>
            <person name="Cui Y."/>
            <person name="Zhang H."/>
            <person name="O'Toole P.W."/>
        </authorList>
    </citation>
    <scope>NUCLEOTIDE SEQUENCE [LARGE SCALE GENOMIC DNA]</scope>
    <source>
        <strain evidence="2 3">ATCC 53295</strain>
    </source>
</reference>
<feature type="transmembrane region" description="Helical" evidence="1">
    <location>
        <begin position="25"/>
        <end position="46"/>
    </location>
</feature>
<accession>A0A0R1GTA9</accession>
<evidence type="ECO:0000256" key="1">
    <source>
        <dbReference type="SAM" id="Phobius"/>
    </source>
</evidence>
<dbReference type="STRING" id="357278.IV61_GL001836"/>
<sequence>MQKGVRTVTKFTALLKVMSRDRFRLINWLLVADIAVVAATLLWSFVRQGIQPGETFGVALAWSMVAFVIAFVLLSVRIERVYTRDTYRLLPLGDTKLYLTNLFSSFVMFIYFGIIQLIIYLITEAVDNTYLTGMLRIMSGPSYTTAEAAKVCVGMAIMGLSLVILGWTTISLVHLVISATNNFLPNASRRLINVVLYIIVIYLVVRVIGFLFYEFNNFGQLIDGGGTTHFLINILGVLVVAAIEAALNIFILKKWVETVPN</sequence>
<dbReference type="eggNOG" id="ENOG50309R6">
    <property type="taxonomic scope" value="Bacteria"/>
</dbReference>
<keyword evidence="1" id="KW-0812">Transmembrane</keyword>
<dbReference type="PATRIC" id="fig|1267003.4.peg.1818"/>
<keyword evidence="1" id="KW-0472">Membrane</keyword>
<feature type="transmembrane region" description="Helical" evidence="1">
    <location>
        <begin position="58"/>
        <end position="76"/>
    </location>
</feature>
<feature type="transmembrane region" description="Helical" evidence="1">
    <location>
        <begin position="153"/>
        <end position="179"/>
    </location>
</feature>
<organism evidence="2 3">
    <name type="scientific">Levilactobacillus parabrevis ATCC 53295</name>
    <dbReference type="NCBI Taxonomy" id="1267003"/>
    <lineage>
        <taxon>Bacteria</taxon>
        <taxon>Bacillati</taxon>
        <taxon>Bacillota</taxon>
        <taxon>Bacilli</taxon>
        <taxon>Lactobacillales</taxon>
        <taxon>Lactobacillaceae</taxon>
        <taxon>Levilactobacillus</taxon>
    </lineage>
</organism>
<evidence type="ECO:0000313" key="2">
    <source>
        <dbReference type="EMBL" id="KRK34722.1"/>
    </source>
</evidence>
<comment type="caution">
    <text evidence="2">The sequence shown here is derived from an EMBL/GenBank/DDBJ whole genome shotgun (WGS) entry which is preliminary data.</text>
</comment>